<dbReference type="InterPro" id="IPR010998">
    <property type="entry name" value="Integrase_recombinase_N"/>
</dbReference>
<feature type="domain" description="Core-binding (CB)" evidence="8">
    <location>
        <begin position="70"/>
        <end position="155"/>
    </location>
</feature>
<protein>
    <submittedName>
        <fullName evidence="9">Site-specific recombinase XerD</fullName>
    </submittedName>
</protein>
<dbReference type="Gene3D" id="3.30.160.60">
    <property type="entry name" value="Classic Zinc Finger"/>
    <property type="match status" value="1"/>
</dbReference>
<comment type="similarity">
    <text evidence="2">Belongs to the 'phage' integrase family.</text>
</comment>
<evidence type="ECO:0000259" key="7">
    <source>
        <dbReference type="PROSITE" id="PS51898"/>
    </source>
</evidence>
<dbReference type="GO" id="GO:0003677">
    <property type="term" value="F:DNA binding"/>
    <property type="evidence" value="ECO:0007669"/>
    <property type="project" value="UniProtKB-UniRule"/>
</dbReference>
<accession>A0A316AKE4</accession>
<reference evidence="10" key="1">
    <citation type="submission" date="2017-07" db="EMBL/GenBank/DDBJ databases">
        <authorList>
            <person name="Varghese N."/>
            <person name="Submissions S."/>
        </authorList>
    </citation>
    <scope>NUCLEOTIDE SEQUENCE [LARGE SCALE GENOMIC DNA]</scope>
    <source>
        <strain evidence="10">NLAE-zl-C134</strain>
    </source>
</reference>
<evidence type="ECO:0000256" key="2">
    <source>
        <dbReference type="ARBA" id="ARBA00008857"/>
    </source>
</evidence>
<dbReference type="SUPFAM" id="SSF56349">
    <property type="entry name" value="DNA breaking-rejoining enzymes"/>
    <property type="match status" value="1"/>
</dbReference>
<dbReference type="InterPro" id="IPR044068">
    <property type="entry name" value="CB"/>
</dbReference>
<name>A0A316AKE4_9FIRM</name>
<feature type="domain" description="Tyr recombinase" evidence="7">
    <location>
        <begin position="178"/>
        <end position="403"/>
    </location>
</feature>
<organism evidence="9 10">
    <name type="scientific">Faecalicatena contorta</name>
    <dbReference type="NCBI Taxonomy" id="39482"/>
    <lineage>
        <taxon>Bacteria</taxon>
        <taxon>Bacillati</taxon>
        <taxon>Bacillota</taxon>
        <taxon>Clostridia</taxon>
        <taxon>Lachnospirales</taxon>
        <taxon>Lachnospiraceae</taxon>
        <taxon>Faecalicatena</taxon>
    </lineage>
</organism>
<dbReference type="PANTHER" id="PTHR30349:SF41">
    <property type="entry name" value="INTEGRASE_RECOMBINASE PROTEIN MJ0367-RELATED"/>
    <property type="match status" value="1"/>
</dbReference>
<dbReference type="InterPro" id="IPR004107">
    <property type="entry name" value="Integrase_SAM-like_N"/>
</dbReference>
<comment type="function">
    <text evidence="1">Site-specific tyrosine recombinase, which acts by catalyzing the cutting and rejoining of the recombining DNA molecules.</text>
</comment>
<dbReference type="Proteomes" id="UP000254051">
    <property type="component" value="Unassembled WGS sequence"/>
</dbReference>
<dbReference type="PROSITE" id="PS51898">
    <property type="entry name" value="TYR_RECOMBINASE"/>
    <property type="match status" value="1"/>
</dbReference>
<dbReference type="Gene3D" id="1.10.150.130">
    <property type="match status" value="1"/>
</dbReference>
<dbReference type="PANTHER" id="PTHR30349">
    <property type="entry name" value="PHAGE INTEGRASE-RELATED"/>
    <property type="match status" value="1"/>
</dbReference>
<evidence type="ECO:0000256" key="4">
    <source>
        <dbReference type="ARBA" id="ARBA00023125"/>
    </source>
</evidence>
<dbReference type="InterPro" id="IPR011010">
    <property type="entry name" value="DNA_brk_join_enz"/>
</dbReference>
<dbReference type="GO" id="GO:0008907">
    <property type="term" value="F:integrase activity"/>
    <property type="evidence" value="ECO:0007669"/>
    <property type="project" value="InterPro"/>
</dbReference>
<dbReference type="Pfam" id="PF02920">
    <property type="entry name" value="Integrase_DNA"/>
    <property type="match status" value="1"/>
</dbReference>
<dbReference type="OrthoDB" id="9803188at2"/>
<keyword evidence="10" id="KW-1185">Reference proteome</keyword>
<evidence type="ECO:0000313" key="10">
    <source>
        <dbReference type="Proteomes" id="UP000254051"/>
    </source>
</evidence>
<dbReference type="InterPro" id="IPR050090">
    <property type="entry name" value="Tyrosine_recombinase_XerCD"/>
</dbReference>
<dbReference type="PROSITE" id="PS51900">
    <property type="entry name" value="CB"/>
    <property type="match status" value="1"/>
</dbReference>
<dbReference type="InterPro" id="IPR013762">
    <property type="entry name" value="Integrase-like_cat_sf"/>
</dbReference>
<evidence type="ECO:0000256" key="1">
    <source>
        <dbReference type="ARBA" id="ARBA00003283"/>
    </source>
</evidence>
<dbReference type="GO" id="GO:0006310">
    <property type="term" value="P:DNA recombination"/>
    <property type="evidence" value="ECO:0007669"/>
    <property type="project" value="UniProtKB-KW"/>
</dbReference>
<dbReference type="Pfam" id="PF00589">
    <property type="entry name" value="Phage_integrase"/>
    <property type="match status" value="1"/>
</dbReference>
<dbReference type="AlphaFoldDB" id="A0A316AKE4"/>
<evidence type="ECO:0000256" key="6">
    <source>
        <dbReference type="PROSITE-ProRule" id="PRU01248"/>
    </source>
</evidence>
<gene>
    <name evidence="9" type="ORF">SAMN05216529_104196</name>
</gene>
<evidence type="ECO:0000256" key="5">
    <source>
        <dbReference type="ARBA" id="ARBA00023172"/>
    </source>
</evidence>
<keyword evidence="5" id="KW-0233">DNA recombination</keyword>
<proteinExistence type="inferred from homology"/>
<keyword evidence="3" id="KW-0229">DNA integration</keyword>
<dbReference type="InterPro" id="IPR004191">
    <property type="entry name" value="Integrase_Tn916-type_DNA-bd_N"/>
</dbReference>
<dbReference type="Gene3D" id="1.10.443.10">
    <property type="entry name" value="Intergrase catalytic core"/>
    <property type="match status" value="1"/>
</dbReference>
<evidence type="ECO:0000259" key="8">
    <source>
        <dbReference type="PROSITE" id="PS51900"/>
    </source>
</evidence>
<evidence type="ECO:0000313" key="9">
    <source>
        <dbReference type="EMBL" id="SUQ13885.1"/>
    </source>
</evidence>
<dbReference type="EMBL" id="UHJJ01000004">
    <property type="protein sequence ID" value="SUQ13885.1"/>
    <property type="molecule type" value="Genomic_DNA"/>
</dbReference>
<dbReference type="CDD" id="cd01189">
    <property type="entry name" value="INT_ICEBs1_C_like"/>
    <property type="match status" value="1"/>
</dbReference>
<dbReference type="InterPro" id="IPR002104">
    <property type="entry name" value="Integrase_catalytic"/>
</dbReference>
<dbReference type="RefSeq" id="WP_109710223.1">
    <property type="nucleotide sequence ID" value="NZ_QGDS01000004.1"/>
</dbReference>
<sequence length="411" mass="47694">MQTATKRVDNKGRKLPDGFSQRSDGRYQARFTFNGKRFTLYDTNLINLKTKVLKKKNDFNSGIYGDLENMSLNQWFEKWLQIYKKDKLKPITFQNYQNYWKWYIADTIGSMRVSKIKRVQIISFYNDLLHGENPLASGTVGYINNILYGVLEQAVYNDLIHKNPAENVMKELVKPAPAKREALSPVEQGLFLDYIDGHKFFDRYKPMFTIAFGTGLRVGELTALTWEDIDFENEIIDVNKTLHSTRFITEDGHRYLINSPKTRNAIRIVPMLGVVKQALKQQKAYQESLCVQCNVKVNGHSNFVFTTQNGKPYTADLVNIELGRIMKVQNREEKEAAEQENREPVYLKYFSSHVMRHSFASRCYEAGMDVKAVQKIMGHARIDTTMDIYTHCSDEIAKREMKLLESVQKVK</sequence>
<keyword evidence="4 6" id="KW-0238">DNA-binding</keyword>
<dbReference type="Pfam" id="PF14659">
    <property type="entry name" value="Phage_int_SAM_3"/>
    <property type="match status" value="1"/>
</dbReference>
<evidence type="ECO:0000256" key="3">
    <source>
        <dbReference type="ARBA" id="ARBA00022908"/>
    </source>
</evidence>